<dbReference type="Pfam" id="PF02082">
    <property type="entry name" value="Rrf2"/>
    <property type="match status" value="1"/>
</dbReference>
<dbReference type="RefSeq" id="WP_246431589.1">
    <property type="nucleotide sequence ID" value="NZ_CBCSLB010000004.1"/>
</dbReference>
<evidence type="ECO:0000313" key="1">
    <source>
        <dbReference type="EMBL" id="MBB3150857.1"/>
    </source>
</evidence>
<dbReference type="InterPro" id="IPR000944">
    <property type="entry name" value="Tscrpt_reg_Rrf2"/>
</dbReference>
<protein>
    <submittedName>
        <fullName evidence="1">Rrf2 family protein</fullName>
    </submittedName>
</protein>
<dbReference type="EMBL" id="JACHXW010000002">
    <property type="protein sequence ID" value="MBB3150857.1"/>
    <property type="molecule type" value="Genomic_DNA"/>
</dbReference>
<dbReference type="Gene3D" id="1.10.10.10">
    <property type="entry name" value="Winged helix-like DNA-binding domain superfamily/Winged helix DNA-binding domain"/>
    <property type="match status" value="1"/>
</dbReference>
<dbReference type="GO" id="GO:0005829">
    <property type="term" value="C:cytosol"/>
    <property type="evidence" value="ECO:0007669"/>
    <property type="project" value="TreeGrafter"/>
</dbReference>
<proteinExistence type="predicted"/>
<organism evidence="1 2">
    <name type="scientific">Paenibacillus endophyticus</name>
    <dbReference type="NCBI Taxonomy" id="1294268"/>
    <lineage>
        <taxon>Bacteria</taxon>
        <taxon>Bacillati</taxon>
        <taxon>Bacillota</taxon>
        <taxon>Bacilli</taxon>
        <taxon>Bacillales</taxon>
        <taxon>Paenibacillaceae</taxon>
        <taxon>Paenibacillus</taxon>
    </lineage>
</organism>
<dbReference type="InterPro" id="IPR036388">
    <property type="entry name" value="WH-like_DNA-bd_sf"/>
</dbReference>
<gene>
    <name evidence="1" type="ORF">FHS16_000891</name>
</gene>
<dbReference type="PANTHER" id="PTHR33221">
    <property type="entry name" value="WINGED HELIX-TURN-HELIX TRANSCRIPTIONAL REGULATOR, RRF2 FAMILY"/>
    <property type="match status" value="1"/>
</dbReference>
<comment type="caution">
    <text evidence="1">The sequence shown here is derived from an EMBL/GenBank/DDBJ whole genome shotgun (WGS) entry which is preliminary data.</text>
</comment>
<dbReference type="PROSITE" id="PS51197">
    <property type="entry name" value="HTH_RRF2_2"/>
    <property type="match status" value="1"/>
</dbReference>
<dbReference type="InterPro" id="IPR036390">
    <property type="entry name" value="WH_DNA-bd_sf"/>
</dbReference>
<name>A0A7W5C430_9BACL</name>
<dbReference type="GO" id="GO:0003700">
    <property type="term" value="F:DNA-binding transcription factor activity"/>
    <property type="evidence" value="ECO:0007669"/>
    <property type="project" value="TreeGrafter"/>
</dbReference>
<evidence type="ECO:0000313" key="2">
    <source>
        <dbReference type="Proteomes" id="UP000518605"/>
    </source>
</evidence>
<dbReference type="SUPFAM" id="SSF46785">
    <property type="entry name" value="Winged helix' DNA-binding domain"/>
    <property type="match status" value="1"/>
</dbReference>
<reference evidence="1 2" key="1">
    <citation type="submission" date="2020-08" db="EMBL/GenBank/DDBJ databases">
        <title>Genomic Encyclopedia of Type Strains, Phase III (KMG-III): the genomes of soil and plant-associated and newly described type strains.</title>
        <authorList>
            <person name="Whitman W."/>
        </authorList>
    </citation>
    <scope>NUCLEOTIDE SEQUENCE [LARGE SCALE GENOMIC DNA]</scope>
    <source>
        <strain evidence="1 2">CECT 8234</strain>
    </source>
</reference>
<dbReference type="PANTHER" id="PTHR33221:SF15">
    <property type="entry name" value="HTH-TYPE TRANSCRIPTIONAL REGULATOR YWGB-RELATED"/>
    <property type="match status" value="1"/>
</dbReference>
<sequence length="150" mass="16514">MTMKADRLTSSAQPKWFGLALQALVVLSHKSEVYPSAAIADRLESEATLLRKVLAKLAAAQLIETREGRDGGYRLKRSPEHISLADVYRALKVGEPLCSGMLDTIGCRDSNAHMQSAFVDIAKEVEEKTLETLQQHTIAQLAQRTLLHSS</sequence>
<keyword evidence="2" id="KW-1185">Reference proteome</keyword>
<accession>A0A7W5C430</accession>
<dbReference type="AlphaFoldDB" id="A0A7W5C430"/>
<dbReference type="Proteomes" id="UP000518605">
    <property type="component" value="Unassembled WGS sequence"/>
</dbReference>